<protein>
    <submittedName>
        <fullName evidence="2">Uncharacterized protein</fullName>
    </submittedName>
</protein>
<proteinExistence type="predicted"/>
<sequence>MSSSCKSILSVCLLATLATGAAVSSRAPKLDLPEITPSLLASHNVHESIAAFNWTADPDFLKYLEEEKALMEVKYIKDPATNKTIPNPEFHDLYKGLQKRVPFNPPNGADCRINIHRDYYYATDGVCPGKHCEEASYNLNWVDITNNRGSGTWARFDEVNNGRWTYYPLDNHRGFNIAAAWDPIYSHWGFSYAILNVEGRNNRDMKGSDYCWYNTGNSWWGGWGTGACSTWCSDFNW</sequence>
<evidence type="ECO:0000313" key="3">
    <source>
        <dbReference type="Proteomes" id="UP000078397"/>
    </source>
</evidence>
<comment type="caution">
    <text evidence="2">The sequence shown here is derived from an EMBL/GenBank/DDBJ whole genome shotgun (WGS) entry which is preliminary data.</text>
</comment>
<evidence type="ECO:0000256" key="1">
    <source>
        <dbReference type="SAM" id="SignalP"/>
    </source>
</evidence>
<dbReference type="GeneID" id="28855841"/>
<keyword evidence="1" id="KW-0732">Signal</keyword>
<dbReference type="Proteomes" id="UP000078397">
    <property type="component" value="Unassembled WGS sequence"/>
</dbReference>
<dbReference type="AlphaFoldDB" id="A0A179F5K4"/>
<reference evidence="2 3" key="1">
    <citation type="journal article" date="2016" name="PLoS Pathog.">
        <title>Biosynthesis of antibiotic leucinostatins in bio-control fungus Purpureocillium lilacinum and their inhibition on phytophthora revealed by genome mining.</title>
        <authorList>
            <person name="Wang G."/>
            <person name="Liu Z."/>
            <person name="Lin R."/>
            <person name="Li E."/>
            <person name="Mao Z."/>
            <person name="Ling J."/>
            <person name="Yang Y."/>
            <person name="Yin W.B."/>
            <person name="Xie B."/>
        </authorList>
    </citation>
    <scope>NUCLEOTIDE SEQUENCE [LARGE SCALE GENOMIC DNA]</scope>
    <source>
        <strain evidence="2">170</strain>
    </source>
</reference>
<dbReference type="OrthoDB" id="4586993at2759"/>
<name>A0A179F5K4_METCM</name>
<feature type="signal peptide" evidence="1">
    <location>
        <begin position="1"/>
        <end position="20"/>
    </location>
</feature>
<dbReference type="EMBL" id="LSBJ02000008">
    <property type="protein sequence ID" value="OAQ60453.1"/>
    <property type="molecule type" value="Genomic_DNA"/>
</dbReference>
<gene>
    <name evidence="2" type="ORF">VFPPC_14076</name>
</gene>
<dbReference type="KEGG" id="pchm:VFPPC_14076"/>
<accession>A0A179F5K4</accession>
<evidence type="ECO:0000313" key="2">
    <source>
        <dbReference type="EMBL" id="OAQ60453.1"/>
    </source>
</evidence>
<keyword evidence="3" id="KW-1185">Reference proteome</keyword>
<organism evidence="2 3">
    <name type="scientific">Pochonia chlamydosporia 170</name>
    <dbReference type="NCBI Taxonomy" id="1380566"/>
    <lineage>
        <taxon>Eukaryota</taxon>
        <taxon>Fungi</taxon>
        <taxon>Dikarya</taxon>
        <taxon>Ascomycota</taxon>
        <taxon>Pezizomycotina</taxon>
        <taxon>Sordariomycetes</taxon>
        <taxon>Hypocreomycetidae</taxon>
        <taxon>Hypocreales</taxon>
        <taxon>Clavicipitaceae</taxon>
        <taxon>Pochonia</taxon>
    </lineage>
</organism>
<feature type="chain" id="PRO_5008101264" evidence="1">
    <location>
        <begin position="21"/>
        <end position="237"/>
    </location>
</feature>
<dbReference type="RefSeq" id="XP_018138331.1">
    <property type="nucleotide sequence ID" value="XM_018291847.1"/>
</dbReference>